<sequence>MVNFIQFACALALMGTATSQSLTLASGSSTSTPTASSISSISTSLRPSGVPAPTGGNSKSTFQVKTSVGPPVSAVRSSTGTVSTTRATGIERRQASASSSSARSSTSLPPKPSGVRPTGSPLSRAPLGTPIPTDAPTNDITELKFSKLPPKFNPNAPRAAAPTA</sequence>
<feature type="compositionally biased region" description="Polar residues" evidence="1">
    <location>
        <begin position="55"/>
        <end position="66"/>
    </location>
</feature>
<gene>
    <name evidence="3" type="ORF">GRF29_213g921058</name>
</gene>
<evidence type="ECO:0000256" key="2">
    <source>
        <dbReference type="SAM" id="SignalP"/>
    </source>
</evidence>
<feature type="compositionally biased region" description="Low complexity" evidence="1">
    <location>
        <begin position="23"/>
        <end position="49"/>
    </location>
</feature>
<feature type="compositionally biased region" description="Low complexity" evidence="1">
    <location>
        <begin position="95"/>
        <end position="107"/>
    </location>
</feature>
<keyword evidence="2" id="KW-0732">Signal</keyword>
<feature type="region of interest" description="Disordered" evidence="1">
    <location>
        <begin position="23"/>
        <end position="164"/>
    </location>
</feature>
<evidence type="ECO:0000313" key="3">
    <source>
        <dbReference type="EMBL" id="KAK3201057.1"/>
    </source>
</evidence>
<name>A0AAN6LNB8_9PLEO</name>
<organism evidence="3 4">
    <name type="scientific">Pseudopithomyces chartarum</name>
    <dbReference type="NCBI Taxonomy" id="1892770"/>
    <lineage>
        <taxon>Eukaryota</taxon>
        <taxon>Fungi</taxon>
        <taxon>Dikarya</taxon>
        <taxon>Ascomycota</taxon>
        <taxon>Pezizomycotina</taxon>
        <taxon>Dothideomycetes</taxon>
        <taxon>Pleosporomycetidae</taxon>
        <taxon>Pleosporales</taxon>
        <taxon>Massarineae</taxon>
        <taxon>Didymosphaeriaceae</taxon>
        <taxon>Pseudopithomyces</taxon>
    </lineage>
</organism>
<feature type="compositionally biased region" description="Low complexity" evidence="1">
    <location>
        <begin position="149"/>
        <end position="164"/>
    </location>
</feature>
<protein>
    <submittedName>
        <fullName evidence="3">Uncharacterized protein</fullName>
    </submittedName>
</protein>
<dbReference type="AlphaFoldDB" id="A0AAN6LNB8"/>
<reference evidence="3 4" key="1">
    <citation type="submission" date="2021-02" db="EMBL/GenBank/DDBJ databases">
        <title>Genome assembly of Pseudopithomyces chartarum.</title>
        <authorList>
            <person name="Jauregui R."/>
            <person name="Singh J."/>
            <person name="Voisey C."/>
        </authorList>
    </citation>
    <scope>NUCLEOTIDE SEQUENCE [LARGE SCALE GENOMIC DNA]</scope>
    <source>
        <strain evidence="3 4">AGR01</strain>
    </source>
</reference>
<feature type="chain" id="PRO_5042875724" evidence="2">
    <location>
        <begin position="20"/>
        <end position="164"/>
    </location>
</feature>
<feature type="signal peptide" evidence="2">
    <location>
        <begin position="1"/>
        <end position="19"/>
    </location>
</feature>
<accession>A0AAN6LNB8</accession>
<feature type="compositionally biased region" description="Low complexity" evidence="1">
    <location>
        <begin position="73"/>
        <end position="88"/>
    </location>
</feature>
<keyword evidence="4" id="KW-1185">Reference proteome</keyword>
<dbReference type="Proteomes" id="UP001280581">
    <property type="component" value="Unassembled WGS sequence"/>
</dbReference>
<evidence type="ECO:0000256" key="1">
    <source>
        <dbReference type="SAM" id="MobiDB-lite"/>
    </source>
</evidence>
<proteinExistence type="predicted"/>
<evidence type="ECO:0000313" key="4">
    <source>
        <dbReference type="Proteomes" id="UP001280581"/>
    </source>
</evidence>
<comment type="caution">
    <text evidence="3">The sequence shown here is derived from an EMBL/GenBank/DDBJ whole genome shotgun (WGS) entry which is preliminary data.</text>
</comment>
<dbReference type="EMBL" id="WVTA01000017">
    <property type="protein sequence ID" value="KAK3201057.1"/>
    <property type="molecule type" value="Genomic_DNA"/>
</dbReference>